<proteinExistence type="predicted"/>
<dbReference type="Pfam" id="PF08812">
    <property type="entry name" value="YtxC"/>
    <property type="match status" value="1"/>
</dbReference>
<sequence>MQADEWIIETQGDTSSRERLETMLNQAFPGLTGWSGKGPWALLADRSGIQCRMTIERGRKEFCDKTGAVVAEFLVSEKEPLMLRRHFQRKFGIREAVEADVLVSEAIALLDGEPTEWPEGTSFAVGRGRENRVKKLGQRFGAFLVSNGRLNIDGFIRFRMRDYEAEICEAAETAVEERLMERQYQEFMSLLQTMVEWQEVRVQAVHVLHGGGHAFQLLDEKMRPLEREHDPDGLRRADAGPEEDDQEEESMLVSRLLAVSPRHLYIHTPEPDAQVIRTLMGIFGERAVCTVMPKV</sequence>
<dbReference type="RefSeq" id="WP_185141125.1">
    <property type="nucleotide sequence ID" value="NZ_JACJVP010000004.1"/>
</dbReference>
<comment type="caution">
    <text evidence="2">The sequence shown here is derived from an EMBL/GenBank/DDBJ whole genome shotgun (WGS) entry which is preliminary data.</text>
</comment>
<accession>A0A7X0RLH3</accession>
<dbReference type="AlphaFoldDB" id="A0A7X0RLH3"/>
<gene>
    <name evidence="2" type="ORF">H7C19_03145</name>
</gene>
<evidence type="ECO:0000256" key="1">
    <source>
        <dbReference type="SAM" id="MobiDB-lite"/>
    </source>
</evidence>
<feature type="compositionally biased region" description="Acidic residues" evidence="1">
    <location>
        <begin position="240"/>
        <end position="250"/>
    </location>
</feature>
<feature type="region of interest" description="Disordered" evidence="1">
    <location>
        <begin position="228"/>
        <end position="251"/>
    </location>
</feature>
<dbReference type="InterPro" id="IPR014199">
    <property type="entry name" value="Spore_YtxC"/>
</dbReference>
<dbReference type="EMBL" id="JACJVP010000004">
    <property type="protein sequence ID" value="MBB6669677.1"/>
    <property type="molecule type" value="Genomic_DNA"/>
</dbReference>
<organism evidence="2 3">
    <name type="scientific">Cohnella nanjingensis</name>
    <dbReference type="NCBI Taxonomy" id="1387779"/>
    <lineage>
        <taxon>Bacteria</taxon>
        <taxon>Bacillati</taxon>
        <taxon>Bacillota</taxon>
        <taxon>Bacilli</taxon>
        <taxon>Bacillales</taxon>
        <taxon>Paenibacillaceae</taxon>
        <taxon>Cohnella</taxon>
    </lineage>
</organism>
<evidence type="ECO:0000313" key="3">
    <source>
        <dbReference type="Proteomes" id="UP000547209"/>
    </source>
</evidence>
<feature type="compositionally biased region" description="Basic and acidic residues" evidence="1">
    <location>
        <begin position="228"/>
        <end position="239"/>
    </location>
</feature>
<evidence type="ECO:0000313" key="2">
    <source>
        <dbReference type="EMBL" id="MBB6669677.1"/>
    </source>
</evidence>
<dbReference type="Proteomes" id="UP000547209">
    <property type="component" value="Unassembled WGS sequence"/>
</dbReference>
<protein>
    <submittedName>
        <fullName evidence="2">Putative sporulation protein YtxC</fullName>
    </submittedName>
</protein>
<keyword evidence="3" id="KW-1185">Reference proteome</keyword>
<name>A0A7X0RLH3_9BACL</name>
<reference evidence="2 3" key="1">
    <citation type="submission" date="2020-08" db="EMBL/GenBank/DDBJ databases">
        <title>Cohnella phylogeny.</title>
        <authorList>
            <person name="Dunlap C."/>
        </authorList>
    </citation>
    <scope>NUCLEOTIDE SEQUENCE [LARGE SCALE GENOMIC DNA]</scope>
    <source>
        <strain evidence="2 3">DSM 28246</strain>
    </source>
</reference>